<keyword evidence="2" id="KW-1185">Reference proteome</keyword>
<evidence type="ECO:0000313" key="2">
    <source>
        <dbReference type="Proteomes" id="UP000828941"/>
    </source>
</evidence>
<proteinExistence type="predicted"/>
<dbReference type="Proteomes" id="UP000828941">
    <property type="component" value="Chromosome 5"/>
</dbReference>
<sequence>MAWRNYGKGYQKIRGSPLHNLIACGLAFTEVVPLKPRDLWTLLILCNFGESSQSTTRTRCMLLLDSLEMADAKRFEPEIRKFVQDIYKTQGRPETKDAIYRIPFLVPEVPQQRDGEACGSFVLYFINLFLQKAPEIFNMNGYPYFMNKNWFTLEGLVDFFEYSMR</sequence>
<reference evidence="1 2" key="1">
    <citation type="journal article" date="2022" name="DNA Res.">
        <title>Chromosomal-level genome assembly of the orchid tree Bauhinia variegata (Leguminosae; Cercidoideae) supports the allotetraploid origin hypothesis of Bauhinia.</title>
        <authorList>
            <person name="Zhong Y."/>
            <person name="Chen Y."/>
            <person name="Zheng D."/>
            <person name="Pang J."/>
            <person name="Liu Y."/>
            <person name="Luo S."/>
            <person name="Meng S."/>
            <person name="Qian L."/>
            <person name="Wei D."/>
            <person name="Dai S."/>
            <person name="Zhou R."/>
        </authorList>
    </citation>
    <scope>NUCLEOTIDE SEQUENCE [LARGE SCALE GENOMIC DNA]</scope>
    <source>
        <strain evidence="1">BV-YZ2020</strain>
    </source>
</reference>
<accession>A0ACB9P529</accession>
<dbReference type="EMBL" id="CM039430">
    <property type="protein sequence ID" value="KAI4343657.1"/>
    <property type="molecule type" value="Genomic_DNA"/>
</dbReference>
<name>A0ACB9P529_BAUVA</name>
<gene>
    <name evidence="1" type="ORF">L6164_010979</name>
</gene>
<protein>
    <submittedName>
        <fullName evidence="1">Uncharacterized protein</fullName>
    </submittedName>
</protein>
<comment type="caution">
    <text evidence="1">The sequence shown here is derived from an EMBL/GenBank/DDBJ whole genome shotgun (WGS) entry which is preliminary data.</text>
</comment>
<organism evidence="1 2">
    <name type="scientific">Bauhinia variegata</name>
    <name type="common">Purple orchid tree</name>
    <name type="synonym">Phanera variegata</name>
    <dbReference type="NCBI Taxonomy" id="167791"/>
    <lineage>
        <taxon>Eukaryota</taxon>
        <taxon>Viridiplantae</taxon>
        <taxon>Streptophyta</taxon>
        <taxon>Embryophyta</taxon>
        <taxon>Tracheophyta</taxon>
        <taxon>Spermatophyta</taxon>
        <taxon>Magnoliopsida</taxon>
        <taxon>eudicotyledons</taxon>
        <taxon>Gunneridae</taxon>
        <taxon>Pentapetalae</taxon>
        <taxon>rosids</taxon>
        <taxon>fabids</taxon>
        <taxon>Fabales</taxon>
        <taxon>Fabaceae</taxon>
        <taxon>Cercidoideae</taxon>
        <taxon>Cercideae</taxon>
        <taxon>Bauhiniinae</taxon>
        <taxon>Bauhinia</taxon>
    </lineage>
</organism>
<evidence type="ECO:0000313" key="1">
    <source>
        <dbReference type="EMBL" id="KAI4343657.1"/>
    </source>
</evidence>